<sequence length="407" mass="46258">MSDTEDFVWTPRELSSILSTSVWIGAGSPKYSHLQIFSLFEKYAEFIEAMNYTFTPEDLTSTFGTAPSDAPILITKIGGAKGVEEMVNWLLDVNDYKSYLPHPRNIDIVVPLYIAFTIITTISVALRMVSRYRVGGGLRSFDWLTFAAYLMTMGWGAVAVYHNHVIGPNEAFWDMTWDMLRENYKVMFALNLFYPWVMMVTKLSLCMFFYRMTNMNYIRWGVWATAFITIGNTLAGFFVVLFSCSPINNWDHMLSATCRSNQDRRTSLLAVGAIYIFTDVAIWALPIPMVFQLKLYPRQRILAMFTFGIGAIACIASGFRLEAVLKYYIFSSQSAATLIIDSWTIIEMNIALICSCAPAIRALVIFYKPKIKILNRSSSSTGQTGKPSFERRSEKKEIDTEKTDTKV</sequence>
<dbReference type="GO" id="GO:0016020">
    <property type="term" value="C:membrane"/>
    <property type="evidence" value="ECO:0007669"/>
    <property type="project" value="UniProtKB-SubCell"/>
</dbReference>
<gene>
    <name evidence="9" type="ORF">TWF718_005749</name>
</gene>
<dbReference type="Pfam" id="PF20684">
    <property type="entry name" value="Fung_rhodopsin"/>
    <property type="match status" value="1"/>
</dbReference>
<feature type="transmembrane region" description="Helical" evidence="7">
    <location>
        <begin position="222"/>
        <end position="248"/>
    </location>
</feature>
<dbReference type="Proteomes" id="UP001313282">
    <property type="component" value="Unassembled WGS sequence"/>
</dbReference>
<keyword evidence="10" id="KW-1185">Reference proteome</keyword>
<comment type="subcellular location">
    <subcellularLocation>
        <location evidence="1">Membrane</location>
        <topology evidence="1">Multi-pass membrane protein</topology>
    </subcellularLocation>
</comment>
<comment type="similarity">
    <text evidence="5">Belongs to the SAT4 family.</text>
</comment>
<keyword evidence="4 7" id="KW-0472">Membrane</keyword>
<dbReference type="InterPro" id="IPR052337">
    <property type="entry name" value="SAT4-like"/>
</dbReference>
<dbReference type="PANTHER" id="PTHR33048">
    <property type="entry name" value="PTH11-LIKE INTEGRAL MEMBRANE PROTEIN (AFU_ORTHOLOGUE AFUA_5G11245)"/>
    <property type="match status" value="1"/>
</dbReference>
<proteinExistence type="inferred from homology"/>
<accession>A0AAN8MSD6</accession>
<dbReference type="InterPro" id="IPR049326">
    <property type="entry name" value="Rhodopsin_dom_fungi"/>
</dbReference>
<feature type="transmembrane region" description="Helical" evidence="7">
    <location>
        <begin position="141"/>
        <end position="166"/>
    </location>
</feature>
<evidence type="ECO:0000313" key="10">
    <source>
        <dbReference type="Proteomes" id="UP001313282"/>
    </source>
</evidence>
<feature type="transmembrane region" description="Helical" evidence="7">
    <location>
        <begin position="268"/>
        <end position="289"/>
    </location>
</feature>
<feature type="transmembrane region" description="Helical" evidence="7">
    <location>
        <begin position="301"/>
        <end position="323"/>
    </location>
</feature>
<comment type="caution">
    <text evidence="9">The sequence shown here is derived from an EMBL/GenBank/DDBJ whole genome shotgun (WGS) entry which is preliminary data.</text>
</comment>
<dbReference type="EMBL" id="JAVHNR010000003">
    <property type="protein sequence ID" value="KAK6347929.1"/>
    <property type="molecule type" value="Genomic_DNA"/>
</dbReference>
<keyword evidence="3 7" id="KW-1133">Transmembrane helix</keyword>
<evidence type="ECO:0000256" key="7">
    <source>
        <dbReference type="SAM" id="Phobius"/>
    </source>
</evidence>
<feature type="compositionally biased region" description="Basic and acidic residues" evidence="6">
    <location>
        <begin position="388"/>
        <end position="407"/>
    </location>
</feature>
<organism evidence="9 10">
    <name type="scientific">Orbilia javanica</name>
    <dbReference type="NCBI Taxonomy" id="47235"/>
    <lineage>
        <taxon>Eukaryota</taxon>
        <taxon>Fungi</taxon>
        <taxon>Dikarya</taxon>
        <taxon>Ascomycota</taxon>
        <taxon>Pezizomycotina</taxon>
        <taxon>Orbiliomycetes</taxon>
        <taxon>Orbiliales</taxon>
        <taxon>Orbiliaceae</taxon>
        <taxon>Orbilia</taxon>
    </lineage>
</organism>
<feature type="domain" description="Rhodopsin" evidence="8">
    <location>
        <begin position="126"/>
        <end position="364"/>
    </location>
</feature>
<protein>
    <recommendedName>
        <fullName evidence="8">Rhodopsin domain-containing protein</fullName>
    </recommendedName>
</protein>
<dbReference type="PANTHER" id="PTHR33048:SF129">
    <property type="entry name" value="INTEGRAL MEMBRANE PROTEIN-RELATED"/>
    <property type="match status" value="1"/>
</dbReference>
<feature type="transmembrane region" description="Helical" evidence="7">
    <location>
        <begin position="108"/>
        <end position="129"/>
    </location>
</feature>
<reference evidence="9 10" key="1">
    <citation type="submission" date="2019-10" db="EMBL/GenBank/DDBJ databases">
        <authorList>
            <person name="Palmer J.M."/>
        </authorList>
    </citation>
    <scope>NUCLEOTIDE SEQUENCE [LARGE SCALE GENOMIC DNA]</scope>
    <source>
        <strain evidence="9 10">TWF718</strain>
    </source>
</reference>
<name>A0AAN8MSD6_9PEZI</name>
<keyword evidence="2 7" id="KW-0812">Transmembrane</keyword>
<evidence type="ECO:0000256" key="1">
    <source>
        <dbReference type="ARBA" id="ARBA00004141"/>
    </source>
</evidence>
<evidence type="ECO:0000256" key="5">
    <source>
        <dbReference type="ARBA" id="ARBA00038359"/>
    </source>
</evidence>
<evidence type="ECO:0000256" key="2">
    <source>
        <dbReference type="ARBA" id="ARBA00022692"/>
    </source>
</evidence>
<evidence type="ECO:0000256" key="6">
    <source>
        <dbReference type="SAM" id="MobiDB-lite"/>
    </source>
</evidence>
<evidence type="ECO:0000256" key="4">
    <source>
        <dbReference type="ARBA" id="ARBA00023136"/>
    </source>
</evidence>
<evidence type="ECO:0000256" key="3">
    <source>
        <dbReference type="ARBA" id="ARBA00022989"/>
    </source>
</evidence>
<evidence type="ECO:0000313" key="9">
    <source>
        <dbReference type="EMBL" id="KAK6347929.1"/>
    </source>
</evidence>
<feature type="transmembrane region" description="Helical" evidence="7">
    <location>
        <begin position="186"/>
        <end position="210"/>
    </location>
</feature>
<dbReference type="AlphaFoldDB" id="A0AAN8MSD6"/>
<feature type="compositionally biased region" description="Polar residues" evidence="6">
    <location>
        <begin position="377"/>
        <end position="386"/>
    </location>
</feature>
<feature type="transmembrane region" description="Helical" evidence="7">
    <location>
        <begin position="343"/>
        <end position="367"/>
    </location>
</feature>
<feature type="region of interest" description="Disordered" evidence="6">
    <location>
        <begin position="377"/>
        <end position="407"/>
    </location>
</feature>
<evidence type="ECO:0000259" key="8">
    <source>
        <dbReference type="Pfam" id="PF20684"/>
    </source>
</evidence>